<comment type="caution">
    <text evidence="2">The sequence shown here is derived from an EMBL/GenBank/DDBJ whole genome shotgun (WGS) entry which is preliminary data.</text>
</comment>
<proteinExistence type="predicted"/>
<dbReference type="Proteomes" id="UP001187192">
    <property type="component" value="Unassembled WGS sequence"/>
</dbReference>
<name>A0AA88EHL0_FICCA</name>
<sequence>MEGSQSIICSQPIRFQSEGPSYEEEFKFSAFANDPYEFSQQPWEDAVNSNTEDLAKLGIFDTSPEVTQSCKIRYDLTPPETHIAHPPEEHTTTRPDTQHLWFTDEDWEDPEFREEILRIIDEIETLDAAERRLAVSLIGRLESSKRMFEPAKAKGAAQGQHIQKSLQDHLHQPQPW</sequence>
<evidence type="ECO:0000313" key="2">
    <source>
        <dbReference type="EMBL" id="GMN73405.1"/>
    </source>
</evidence>
<protein>
    <submittedName>
        <fullName evidence="2">Uncharacterized protein</fullName>
    </submittedName>
</protein>
<reference evidence="2" key="1">
    <citation type="submission" date="2023-07" db="EMBL/GenBank/DDBJ databases">
        <title>draft genome sequence of fig (Ficus carica).</title>
        <authorList>
            <person name="Takahashi T."/>
            <person name="Nishimura K."/>
        </authorList>
    </citation>
    <scope>NUCLEOTIDE SEQUENCE</scope>
</reference>
<keyword evidence="3" id="KW-1185">Reference proteome</keyword>
<organism evidence="2 3">
    <name type="scientific">Ficus carica</name>
    <name type="common">Common fig</name>
    <dbReference type="NCBI Taxonomy" id="3494"/>
    <lineage>
        <taxon>Eukaryota</taxon>
        <taxon>Viridiplantae</taxon>
        <taxon>Streptophyta</taxon>
        <taxon>Embryophyta</taxon>
        <taxon>Tracheophyta</taxon>
        <taxon>Spermatophyta</taxon>
        <taxon>Magnoliopsida</taxon>
        <taxon>eudicotyledons</taxon>
        <taxon>Gunneridae</taxon>
        <taxon>Pentapetalae</taxon>
        <taxon>rosids</taxon>
        <taxon>fabids</taxon>
        <taxon>Rosales</taxon>
        <taxon>Moraceae</taxon>
        <taxon>Ficeae</taxon>
        <taxon>Ficus</taxon>
    </lineage>
</organism>
<feature type="non-terminal residue" evidence="2">
    <location>
        <position position="1"/>
    </location>
</feature>
<accession>A0AA88EHL0</accession>
<dbReference type="EMBL" id="BTGU01019659">
    <property type="protein sequence ID" value="GMN73405.1"/>
    <property type="molecule type" value="Genomic_DNA"/>
</dbReference>
<evidence type="ECO:0000256" key="1">
    <source>
        <dbReference type="SAM" id="MobiDB-lite"/>
    </source>
</evidence>
<feature type="compositionally biased region" description="Basic and acidic residues" evidence="1">
    <location>
        <begin position="166"/>
        <end position="176"/>
    </location>
</feature>
<feature type="region of interest" description="Disordered" evidence="1">
    <location>
        <begin position="149"/>
        <end position="176"/>
    </location>
</feature>
<dbReference type="AlphaFoldDB" id="A0AA88EHL0"/>
<evidence type="ECO:0000313" key="3">
    <source>
        <dbReference type="Proteomes" id="UP001187192"/>
    </source>
</evidence>
<gene>
    <name evidence="2" type="ORF">TIFTF001_056093</name>
</gene>